<dbReference type="PANTHER" id="PTHR35337:SF1">
    <property type="entry name" value="SLR1478 PROTEIN"/>
    <property type="match status" value="1"/>
</dbReference>
<dbReference type="OrthoDB" id="9792847at2"/>
<keyword evidence="1" id="KW-1133">Transmembrane helix</keyword>
<dbReference type="PANTHER" id="PTHR35337">
    <property type="entry name" value="SLR1478 PROTEIN"/>
    <property type="match status" value="1"/>
</dbReference>
<accession>A0A0P7E089</accession>
<evidence type="ECO:0008006" key="4">
    <source>
        <dbReference type="Google" id="ProtNLM"/>
    </source>
</evidence>
<evidence type="ECO:0000313" key="3">
    <source>
        <dbReference type="Proteomes" id="UP000050378"/>
    </source>
</evidence>
<evidence type="ECO:0000313" key="2">
    <source>
        <dbReference type="EMBL" id="KPM83311.1"/>
    </source>
</evidence>
<proteinExistence type="predicted"/>
<dbReference type="Pfam" id="PF01944">
    <property type="entry name" value="SpoIIM"/>
    <property type="match status" value="1"/>
</dbReference>
<comment type="caution">
    <text evidence="2">The sequence shown here is derived from an EMBL/GenBank/DDBJ whole genome shotgun (WGS) entry which is preliminary data.</text>
</comment>
<feature type="transmembrane region" description="Helical" evidence="1">
    <location>
        <begin position="265"/>
        <end position="286"/>
    </location>
</feature>
<dbReference type="RefSeq" id="WP_054553211.1">
    <property type="nucleotide sequence ID" value="NZ_LJTC01000007.1"/>
</dbReference>
<dbReference type="STRING" id="570156.AOG27_11760"/>
<feature type="transmembrane region" description="Helical" evidence="1">
    <location>
        <begin position="200"/>
        <end position="220"/>
    </location>
</feature>
<reference evidence="2 3" key="1">
    <citation type="submission" date="2015-09" db="EMBL/GenBank/DDBJ databases">
        <title>Draft Genome Sequence of Pseudoalteromonas lipolytica UCD-48B.</title>
        <authorList>
            <person name="Krusor M."/>
            <person name="Coil D.A."/>
            <person name="Lang J.M."/>
            <person name="Eisen J.A."/>
            <person name="Alexiev A."/>
        </authorList>
    </citation>
    <scope>NUCLEOTIDE SEQUENCE [LARGE SCALE GENOMIC DNA]</scope>
    <source>
        <strain evidence="2 3">UCD-48B</strain>
    </source>
</reference>
<gene>
    <name evidence="2" type="ORF">AOG27_11760</name>
</gene>
<dbReference type="EMBL" id="LJTC01000007">
    <property type="protein sequence ID" value="KPM83311.1"/>
    <property type="molecule type" value="Genomic_DNA"/>
</dbReference>
<keyword evidence="1" id="KW-0472">Membrane</keyword>
<evidence type="ECO:0000256" key="1">
    <source>
        <dbReference type="SAM" id="Phobius"/>
    </source>
</evidence>
<feature type="transmembrane region" description="Helical" evidence="1">
    <location>
        <begin position="99"/>
        <end position="121"/>
    </location>
</feature>
<feature type="transmembrane region" description="Helical" evidence="1">
    <location>
        <begin position="292"/>
        <end position="309"/>
    </location>
</feature>
<organism evidence="2 3">
    <name type="scientific">Pseudoalteromonas lipolytica</name>
    <dbReference type="NCBI Taxonomy" id="570156"/>
    <lineage>
        <taxon>Bacteria</taxon>
        <taxon>Pseudomonadati</taxon>
        <taxon>Pseudomonadota</taxon>
        <taxon>Gammaproteobacteria</taxon>
        <taxon>Alteromonadales</taxon>
        <taxon>Pseudoalteromonadaceae</taxon>
        <taxon>Pseudoalteromonas</taxon>
    </lineage>
</organism>
<dbReference type="InterPro" id="IPR002798">
    <property type="entry name" value="SpoIIM-like"/>
</dbReference>
<name>A0A0P7E089_9GAMM</name>
<sequence>MKQTQFVKSNSVSWDEFEALCEQNSAKSLPVNFPNLYRKVCNDLAIAQSRQYSPVLIEQINRLVQLGQKRLYLSRSNQFSEIWHVARTAFPRALYENRLMLGINLLAFWGLALVAFIWVTIDPDAAYTFLGQGTVLNIEQMYNPSGSVQSAERGASQDLMMFGVYIYNNIGIAFQMFAGGVLFCVGAAFFLLFNSFYFGAVAAHIVNVGFEGPFFSFVITHGSFELTAIIIASAAGCQIGYGLLNPGQYTRAYAMKQAAQKALPLIVGAFLMLVIAAFIEAFWSPRDIANEVKYLVGSGCWAYVIFRLYRGMRYGA</sequence>
<dbReference type="AlphaFoldDB" id="A0A0P7E089"/>
<protein>
    <recommendedName>
        <fullName evidence="4">Stage II sporulation protein M</fullName>
    </recommendedName>
</protein>
<feature type="transmembrane region" description="Helical" evidence="1">
    <location>
        <begin position="226"/>
        <end position="244"/>
    </location>
</feature>
<keyword evidence="1" id="KW-0812">Transmembrane</keyword>
<dbReference type="PATRIC" id="fig|570156.3.peg.3439"/>
<feature type="transmembrane region" description="Helical" evidence="1">
    <location>
        <begin position="170"/>
        <end position="193"/>
    </location>
</feature>
<dbReference type="Proteomes" id="UP000050378">
    <property type="component" value="Unassembled WGS sequence"/>
</dbReference>